<keyword evidence="2" id="KW-1185">Reference proteome</keyword>
<evidence type="ECO:0000313" key="1">
    <source>
        <dbReference type="EMBL" id="UYP19715.1"/>
    </source>
</evidence>
<organism evidence="1 2">
    <name type="scientific">Rhodococcus sacchari</name>
    <dbReference type="NCBI Taxonomy" id="2962047"/>
    <lineage>
        <taxon>Bacteria</taxon>
        <taxon>Bacillati</taxon>
        <taxon>Actinomycetota</taxon>
        <taxon>Actinomycetes</taxon>
        <taxon>Mycobacteriales</taxon>
        <taxon>Nocardiaceae</taxon>
        <taxon>Rhodococcus</taxon>
    </lineage>
</organism>
<sequence>MRRLDGDPTAAHPLDDAALRNLYAYPDNLTRPWLRINFVSSLDGAAAVEGRSGALGSPADKKVFGLLRELADVILVGAGTVRAENYGGARTSEALRSRREAAGLSPIPPVVVVTASCDLHPDLRLFTDTTIPPVVFTSARAPEAARRAVEAAGADVRVVAQEEIDGPSLLTAVAEAGWRRVLCEGGPNLFGRLVEDGVVDELCLTWAPVLAAGNAGRIARSPGSALTPMRRAHLLCDDDGTLLTRWVRPTALEGDGDGR</sequence>
<evidence type="ECO:0000313" key="2">
    <source>
        <dbReference type="Proteomes" id="UP001156484"/>
    </source>
</evidence>
<gene>
    <name evidence="1" type="ORF">OED52_03925</name>
</gene>
<dbReference type="Proteomes" id="UP001156484">
    <property type="component" value="Chromosome"/>
</dbReference>
<proteinExistence type="predicted"/>
<accession>A0ACD4DI13</accession>
<protein>
    <submittedName>
        <fullName evidence="1">Pyrimidine reductase family protein</fullName>
    </submittedName>
</protein>
<name>A0ACD4DI13_9NOCA</name>
<reference evidence="1" key="1">
    <citation type="submission" date="2022-10" db="EMBL/GenBank/DDBJ databases">
        <title>Rhodococcus ferula Z13 complete genome.</title>
        <authorList>
            <person name="Long X."/>
            <person name="Zang M."/>
        </authorList>
    </citation>
    <scope>NUCLEOTIDE SEQUENCE</scope>
    <source>
        <strain evidence="1">Z13</strain>
    </source>
</reference>
<dbReference type="EMBL" id="CP107551">
    <property type="protein sequence ID" value="UYP19715.1"/>
    <property type="molecule type" value="Genomic_DNA"/>
</dbReference>